<dbReference type="GO" id="GO:0004853">
    <property type="term" value="F:uroporphyrinogen decarboxylase activity"/>
    <property type="evidence" value="ECO:0007669"/>
    <property type="project" value="UniProtKB-EC"/>
</dbReference>
<gene>
    <name evidence="18" type="ordered locus">VIT_19s0014g01330</name>
</gene>
<evidence type="ECO:0000256" key="15">
    <source>
        <dbReference type="SAM" id="SignalP"/>
    </source>
</evidence>
<evidence type="ECO:0000256" key="5">
    <source>
        <dbReference type="ARBA" id="ARBA00009935"/>
    </source>
</evidence>
<dbReference type="GO" id="GO:0015995">
    <property type="term" value="P:chlorophyll biosynthetic process"/>
    <property type="evidence" value="ECO:0007669"/>
    <property type="project" value="UniProtKB-KW"/>
</dbReference>
<dbReference type="PROSITE" id="PS00907">
    <property type="entry name" value="UROD_2"/>
    <property type="match status" value="1"/>
</dbReference>
<dbReference type="InterPro" id="IPR021102">
    <property type="entry name" value="PNGase_A"/>
</dbReference>
<evidence type="ECO:0000256" key="4">
    <source>
        <dbReference type="ARBA" id="ARBA00005173"/>
    </source>
</evidence>
<evidence type="ECO:0000256" key="9">
    <source>
        <dbReference type="ARBA" id="ARBA00023171"/>
    </source>
</evidence>
<dbReference type="Pfam" id="PF25156">
    <property type="entry name" value="PNGase_A_C"/>
    <property type="match status" value="1"/>
</dbReference>
<dbReference type="PaxDb" id="29760-VIT_19s0014g01330.t01"/>
<evidence type="ECO:0000259" key="17">
    <source>
        <dbReference type="PROSITE" id="PS00907"/>
    </source>
</evidence>
<comment type="catalytic activity">
    <reaction evidence="12 13">
        <text>uroporphyrinogen III + 4 H(+) = coproporphyrinogen III + 4 CO2</text>
        <dbReference type="Rhea" id="RHEA:19865"/>
        <dbReference type="ChEBI" id="CHEBI:15378"/>
        <dbReference type="ChEBI" id="CHEBI:16526"/>
        <dbReference type="ChEBI" id="CHEBI:57308"/>
        <dbReference type="ChEBI" id="CHEBI:57309"/>
        <dbReference type="EC" id="4.1.1.37"/>
    </reaction>
</comment>
<dbReference type="ExpressionAtlas" id="F6H2N2">
    <property type="expression patterns" value="baseline and differential"/>
</dbReference>
<evidence type="ECO:0000256" key="10">
    <source>
        <dbReference type="ARBA" id="ARBA00023239"/>
    </source>
</evidence>
<dbReference type="eggNOG" id="KOG2872">
    <property type="taxonomic scope" value="Eukaryota"/>
</dbReference>
<dbReference type="EC" id="4.1.1.37" evidence="7 13"/>
<dbReference type="InterPro" id="IPR000257">
    <property type="entry name" value="Uroporphyrinogen_deCOase"/>
</dbReference>
<evidence type="ECO:0000256" key="2">
    <source>
        <dbReference type="ARBA" id="ARBA00004229"/>
    </source>
</evidence>
<proteinExistence type="inferred from homology"/>
<protein>
    <recommendedName>
        <fullName evidence="7 13">Uroporphyrinogen decarboxylase</fullName>
        <ecNumber evidence="7 13">4.1.1.37</ecNumber>
    </recommendedName>
</protein>
<evidence type="ECO:0000313" key="19">
    <source>
        <dbReference type="Proteomes" id="UP000009183"/>
    </source>
</evidence>
<evidence type="ECO:0000256" key="11">
    <source>
        <dbReference type="ARBA" id="ARBA00023244"/>
    </source>
</evidence>
<dbReference type="InterPro" id="IPR056948">
    <property type="entry name" value="PNGaseA_N"/>
</dbReference>
<keyword evidence="15" id="KW-0732">Signal</keyword>
<evidence type="ECO:0000256" key="1">
    <source>
        <dbReference type="ARBA" id="ARBA00002448"/>
    </source>
</evidence>
<dbReference type="FunFam" id="3.20.20.210:FF:000006">
    <property type="entry name" value="Uroporphyrinogen decarboxylase"/>
    <property type="match status" value="1"/>
</dbReference>
<evidence type="ECO:0000256" key="12">
    <source>
        <dbReference type="ARBA" id="ARBA00048033"/>
    </source>
</evidence>
<dbReference type="AlphaFoldDB" id="F6H2N2"/>
<dbReference type="Pfam" id="PF01208">
    <property type="entry name" value="URO-D"/>
    <property type="match status" value="1"/>
</dbReference>
<dbReference type="GO" id="GO:0009507">
    <property type="term" value="C:chloroplast"/>
    <property type="evidence" value="ECO:0007669"/>
    <property type="project" value="UniProtKB-SubCell"/>
</dbReference>
<dbReference type="CDD" id="cd00717">
    <property type="entry name" value="URO-D"/>
    <property type="match status" value="1"/>
</dbReference>
<dbReference type="Gene3D" id="3.20.20.210">
    <property type="match status" value="1"/>
</dbReference>
<dbReference type="PANTHER" id="PTHR31104">
    <property type="entry name" value="PEPTIDE-N4-(N-ACETYL-BETA-GLUCOSAMINYL)ASPARAGINE AMIDASE A PROTEIN"/>
    <property type="match status" value="1"/>
</dbReference>
<dbReference type="HOGENOM" id="CLU_292632_0_0_1"/>
<keyword evidence="9" id="KW-0149">Chlorophyll biosynthesis</keyword>
<dbReference type="NCBIfam" id="TIGR01464">
    <property type="entry name" value="hemE"/>
    <property type="match status" value="1"/>
</dbReference>
<evidence type="ECO:0000259" key="16">
    <source>
        <dbReference type="PROSITE" id="PS00906"/>
    </source>
</evidence>
<dbReference type="EMBL" id="FN595229">
    <property type="protein sequence ID" value="CCB46250.1"/>
    <property type="molecule type" value="Genomic_DNA"/>
</dbReference>
<evidence type="ECO:0000256" key="13">
    <source>
        <dbReference type="RuleBase" id="RU000554"/>
    </source>
</evidence>
<keyword evidence="19" id="KW-1185">Reference proteome</keyword>
<dbReference type="Proteomes" id="UP000009183">
    <property type="component" value="Chromosome 19"/>
</dbReference>
<dbReference type="SUPFAM" id="SSF51726">
    <property type="entry name" value="UROD/MetE-like"/>
    <property type="match status" value="1"/>
</dbReference>
<dbReference type="FunCoup" id="F6H2N2">
    <property type="interactions" value="709"/>
</dbReference>
<accession>F6H2N2</accession>
<dbReference type="PROSITE" id="PS00906">
    <property type="entry name" value="UROD_1"/>
    <property type="match status" value="1"/>
</dbReference>
<dbReference type="Pfam" id="PF12222">
    <property type="entry name" value="PNGaseA"/>
    <property type="match status" value="1"/>
</dbReference>
<feature type="domain" description="Uroporphyrinogen decarboxylase (URO-D)" evidence="16">
    <location>
        <begin position="701"/>
        <end position="710"/>
    </location>
</feature>
<dbReference type="InterPro" id="IPR006361">
    <property type="entry name" value="Uroporphyrinogen_deCO2ase_HemE"/>
</dbReference>
<dbReference type="InterPro" id="IPR038071">
    <property type="entry name" value="UROD/MetE-like_sf"/>
</dbReference>
<reference evidence="19" key="1">
    <citation type="journal article" date="2007" name="Nature">
        <title>The grapevine genome sequence suggests ancestral hexaploidization in major angiosperm phyla.</title>
        <authorList>
            <consortium name="The French-Italian Public Consortium for Grapevine Genome Characterization."/>
            <person name="Jaillon O."/>
            <person name="Aury J.-M."/>
            <person name="Noel B."/>
            <person name="Policriti A."/>
            <person name="Clepet C."/>
            <person name="Casagrande A."/>
            <person name="Choisne N."/>
            <person name="Aubourg S."/>
            <person name="Vitulo N."/>
            <person name="Jubin C."/>
            <person name="Vezzi A."/>
            <person name="Legeai F."/>
            <person name="Hugueney P."/>
            <person name="Dasilva C."/>
            <person name="Horner D."/>
            <person name="Mica E."/>
            <person name="Jublot D."/>
            <person name="Poulain J."/>
            <person name="Bruyere C."/>
            <person name="Billault A."/>
            <person name="Segurens B."/>
            <person name="Gouyvenoux M."/>
            <person name="Ugarte E."/>
            <person name="Cattonaro F."/>
            <person name="Anthouard V."/>
            <person name="Vico V."/>
            <person name="Del Fabbro C."/>
            <person name="Alaux M."/>
            <person name="Di Gaspero G."/>
            <person name="Dumas V."/>
            <person name="Felice N."/>
            <person name="Paillard S."/>
            <person name="Juman I."/>
            <person name="Moroldo M."/>
            <person name="Scalabrin S."/>
            <person name="Canaguier A."/>
            <person name="Le Clainche I."/>
            <person name="Malacrida G."/>
            <person name="Durand E."/>
            <person name="Pesole G."/>
            <person name="Laucou V."/>
            <person name="Chatelet P."/>
            <person name="Merdinoglu D."/>
            <person name="Delledonne M."/>
            <person name="Pezzotti M."/>
            <person name="Lecharny A."/>
            <person name="Scarpelli C."/>
            <person name="Artiguenave F."/>
            <person name="Pe M.E."/>
            <person name="Valle G."/>
            <person name="Morgante M."/>
            <person name="Caboche M."/>
            <person name="Adam-Blondon A.-F."/>
            <person name="Weissenbach J."/>
            <person name="Quetier F."/>
            <person name="Wincker P."/>
        </authorList>
    </citation>
    <scope>NUCLEOTIDE SEQUENCE [LARGE SCALE GENOMIC DNA]</scope>
    <source>
        <strain evidence="19">cv. Pinot noir / PN40024</strain>
    </source>
</reference>
<comment type="function">
    <text evidence="1">Catalyzes the decarboxylation of four acetate groups of uroporphyrinogen-III to yield coproporphyrinogen-III.</text>
</comment>
<feature type="domain" description="Uroporphyrinogen decarboxylase (URO-D)" evidence="17">
    <location>
        <begin position="820"/>
        <end position="836"/>
    </location>
</feature>
<name>F6H2N2_VITVI</name>
<comment type="pathway">
    <text evidence="4">Porphyrin-containing compound metabolism; chlorophyll biosynthesis.</text>
</comment>
<dbReference type="HAMAP" id="MF_00218">
    <property type="entry name" value="URO_D"/>
    <property type="match status" value="1"/>
</dbReference>
<dbReference type="UniPathway" id="UPA00251">
    <property type="reaction ID" value="UER00321"/>
</dbReference>
<comment type="subcellular location">
    <subcellularLocation>
        <location evidence="2">Plastid</location>
        <location evidence="2">Chloroplast</location>
    </subcellularLocation>
</comment>
<evidence type="ECO:0000313" key="18">
    <source>
        <dbReference type="EMBL" id="CCB46250.1"/>
    </source>
</evidence>
<comment type="subunit">
    <text evidence="6">Homodimer.</text>
</comment>
<sequence>MAASLLPLLLFSLFFLLNPPSTTANLHKVSNLLRSQLLSQPKPHRDTPPIRFFEVTKPIKVPKTKPCSSLVLQHDFGYTYGKPPVLAPYSPPAHCPSQNFSKIVLEWSATCKGRQFDRIFGVWLGGVELLRSCTAEPTATGIVWTVKKDVTRYYSLLMKEETLAVYLGNVVDKTYTGVYHVNVTFHFYPAAKNSEKLASGYGSWADLILPISRNLPLNDGLWFEIENSTDLEVKKFKIPRNAYRAVLEVYLSFHENDEFWYSNPPNDYISANNLTGTPGNGPFREVLVGLDGKLVGAVWPFTVIYTGGVNPLLWRPITGIGSFDLPSYNIEITPFLGKILDGKTHTFEFSVTNALNVWYIDANLHIWLDHKSTQTEGRLLGHGSGSSLSTSTLYMKGLNASFLTLSSRSISSTGWVKSSHGKMTTQSIQEFKYINLMVMGNDGDLQTVNQTIHFNDGVYTKFPYSFSYSINSSKLFPLYLYSDNVDRGNGTYLSLANVTLGFNEERSNSAGSSFSKTFLENLQTGQGSMIIKNNLVSSGLGSTQEVYNYGCPKFCYFRNVSSSNYTILYDTVSSSCRRRPQSQLDISHGKFYSIPARKVFLTSDLREDEKGNGWKEHKNAAVLTSLFAPLHTMSLSSPTSMCCCLGWSSSSSVQLGFLPARFFRVSSRPTKRFHFKCSSSVPDSDPLLVKAARGDPVTRPPAWMMRQAGRYMAVYRKLAEKYPSFRQRSETTDLIVEISLQPWEAFHPDGVIIFSDILTPLPAFGVPFDIEEVRGPVIHSPIRSEEGLKVLHPIDLKKLHFVGESLRILRQEVGGQAAVLGFVGAPWTIGTYIVEGGTTRTYTIIKSMCHTAPNVLRALLSHLTQAISEYIVFQVESGAHCIQIFDSWGGQLPPDMWECWSKPYIEEMVSVVRKRCPGTPIVLYINGNGGLLERMKGTGVDVIGLDWTVDMADGRKRLGSGISIQGNVDPAYLFSPLPALTDEIQRVVRCAGPRGHILNLGHGVLVGTPEEAVAHFFEVARNLNLSTLLEDNAVEEPKLAV</sequence>
<keyword evidence="8 13" id="KW-0210">Decarboxylase</keyword>
<feature type="signal peptide" evidence="15">
    <location>
        <begin position="1"/>
        <end position="24"/>
    </location>
</feature>
<dbReference type="OrthoDB" id="339900at2759"/>
<evidence type="ECO:0000256" key="6">
    <source>
        <dbReference type="ARBA" id="ARBA00011738"/>
    </source>
</evidence>
<evidence type="ECO:0000256" key="8">
    <source>
        <dbReference type="ARBA" id="ARBA00022793"/>
    </source>
</evidence>
<evidence type="ECO:0000256" key="14">
    <source>
        <dbReference type="RuleBase" id="RU004169"/>
    </source>
</evidence>
<comment type="similarity">
    <text evidence="5 14">Belongs to the uroporphyrinogen decarboxylase family.</text>
</comment>
<keyword evidence="11 13" id="KW-0627">Porphyrin biosynthesis</keyword>
<dbReference type="InParanoid" id="F6H2N2"/>
<feature type="chain" id="PRO_5003340972" description="Uroporphyrinogen decarboxylase" evidence="15">
    <location>
        <begin position="25"/>
        <end position="1041"/>
    </location>
</feature>
<organism evidence="18 19">
    <name type="scientific">Vitis vinifera</name>
    <name type="common">Grape</name>
    <dbReference type="NCBI Taxonomy" id="29760"/>
    <lineage>
        <taxon>Eukaryota</taxon>
        <taxon>Viridiplantae</taxon>
        <taxon>Streptophyta</taxon>
        <taxon>Embryophyta</taxon>
        <taxon>Tracheophyta</taxon>
        <taxon>Spermatophyta</taxon>
        <taxon>Magnoliopsida</taxon>
        <taxon>eudicotyledons</taxon>
        <taxon>Gunneridae</taxon>
        <taxon>Pentapetalae</taxon>
        <taxon>rosids</taxon>
        <taxon>Vitales</taxon>
        <taxon>Vitaceae</taxon>
        <taxon>Viteae</taxon>
        <taxon>Vitis</taxon>
    </lineage>
</organism>
<dbReference type="SMR" id="F6H2N2"/>
<keyword evidence="10 13" id="KW-0456">Lyase</keyword>
<comment type="pathway">
    <text evidence="3 13">Porphyrin-containing compound metabolism; protoporphyrin-IX biosynthesis; coproporphyrinogen-III from 5-aminolevulinate: step 4/4.</text>
</comment>
<dbReference type="GO" id="GO:0006782">
    <property type="term" value="P:protoporphyrinogen IX biosynthetic process"/>
    <property type="evidence" value="ECO:0007669"/>
    <property type="project" value="UniProtKB-UniPathway"/>
</dbReference>
<evidence type="ECO:0000256" key="7">
    <source>
        <dbReference type="ARBA" id="ARBA00012288"/>
    </source>
</evidence>
<evidence type="ECO:0000256" key="3">
    <source>
        <dbReference type="ARBA" id="ARBA00004804"/>
    </source>
</evidence>